<dbReference type="Proteomes" id="UP000759131">
    <property type="component" value="Unassembled WGS sequence"/>
</dbReference>
<dbReference type="GO" id="GO:0005634">
    <property type="term" value="C:nucleus"/>
    <property type="evidence" value="ECO:0007669"/>
    <property type="project" value="TreeGrafter"/>
</dbReference>
<reference evidence="5" key="1">
    <citation type="submission" date="2020-11" db="EMBL/GenBank/DDBJ databases">
        <authorList>
            <person name="Tran Van P."/>
        </authorList>
    </citation>
    <scope>NUCLEOTIDE SEQUENCE</scope>
</reference>
<organism evidence="5">
    <name type="scientific">Medioppia subpectinata</name>
    <dbReference type="NCBI Taxonomy" id="1979941"/>
    <lineage>
        <taxon>Eukaryota</taxon>
        <taxon>Metazoa</taxon>
        <taxon>Ecdysozoa</taxon>
        <taxon>Arthropoda</taxon>
        <taxon>Chelicerata</taxon>
        <taxon>Arachnida</taxon>
        <taxon>Acari</taxon>
        <taxon>Acariformes</taxon>
        <taxon>Sarcoptiformes</taxon>
        <taxon>Oribatida</taxon>
        <taxon>Brachypylina</taxon>
        <taxon>Oppioidea</taxon>
        <taxon>Oppiidae</taxon>
        <taxon>Medioppia</taxon>
    </lineage>
</organism>
<dbReference type="SUPFAM" id="SSF54928">
    <property type="entry name" value="RNA-binding domain, RBD"/>
    <property type="match status" value="1"/>
</dbReference>
<dbReference type="GO" id="GO:0003729">
    <property type="term" value="F:mRNA binding"/>
    <property type="evidence" value="ECO:0007669"/>
    <property type="project" value="TreeGrafter"/>
</dbReference>
<feature type="domain" description="RRM" evidence="4">
    <location>
        <begin position="113"/>
        <end position="186"/>
    </location>
</feature>
<evidence type="ECO:0000259" key="4">
    <source>
        <dbReference type="PROSITE" id="PS50102"/>
    </source>
</evidence>
<gene>
    <name evidence="5" type="ORF">OSB1V03_LOCUS8896</name>
</gene>
<dbReference type="SMART" id="SM00360">
    <property type="entry name" value="RRM"/>
    <property type="match status" value="1"/>
</dbReference>
<dbReference type="AlphaFoldDB" id="A0A7R9KSD8"/>
<feature type="compositionally biased region" description="Low complexity" evidence="3">
    <location>
        <begin position="101"/>
        <end position="110"/>
    </location>
</feature>
<evidence type="ECO:0000256" key="2">
    <source>
        <dbReference type="PROSITE-ProRule" id="PRU00176"/>
    </source>
</evidence>
<evidence type="ECO:0000256" key="3">
    <source>
        <dbReference type="SAM" id="MobiDB-lite"/>
    </source>
</evidence>
<name>A0A7R9KSD8_9ACAR</name>
<dbReference type="GO" id="GO:0006406">
    <property type="term" value="P:mRNA export from nucleus"/>
    <property type="evidence" value="ECO:0007669"/>
    <property type="project" value="TreeGrafter"/>
</dbReference>
<proteinExistence type="predicted"/>
<sequence length="186" mass="19940">MADKIDMSLDDIIKKDKIGSGRRRGQTGGRGRGGAQRGGQRGGGRPLVGGGGGGGGGGPQRNLRSRNRALPYSRPNQMPDKWQHDLFDNTGLKSRSSFGQNSAATKSANNNNSHLMVSNLEFGVTDADIQELFAEFGNLRKAAIHYDRSGRSLGTADVIFDRKADAMKAMNQYNGVPLDGKLMTCD</sequence>
<dbReference type="InterPro" id="IPR012677">
    <property type="entry name" value="Nucleotide-bd_a/b_plait_sf"/>
</dbReference>
<accession>A0A7R9KSD8</accession>
<dbReference type="InterPro" id="IPR035979">
    <property type="entry name" value="RBD_domain_sf"/>
</dbReference>
<feature type="compositionally biased region" description="Basic and acidic residues" evidence="3">
    <location>
        <begin position="1"/>
        <end position="19"/>
    </location>
</feature>
<evidence type="ECO:0000256" key="1">
    <source>
        <dbReference type="ARBA" id="ARBA00022884"/>
    </source>
</evidence>
<protein>
    <recommendedName>
        <fullName evidence="4">RRM domain-containing protein</fullName>
    </recommendedName>
</protein>
<keyword evidence="1 2" id="KW-0694">RNA-binding</keyword>
<dbReference type="InterPro" id="IPR000504">
    <property type="entry name" value="RRM_dom"/>
</dbReference>
<dbReference type="InterPro" id="IPR051229">
    <property type="entry name" value="ALYREF_mRNA_export"/>
</dbReference>
<keyword evidence="6" id="KW-1185">Reference proteome</keyword>
<dbReference type="EMBL" id="CAJPIZ010005750">
    <property type="protein sequence ID" value="CAG2108904.1"/>
    <property type="molecule type" value="Genomic_DNA"/>
</dbReference>
<feature type="compositionally biased region" description="Gly residues" evidence="3">
    <location>
        <begin position="26"/>
        <end position="59"/>
    </location>
</feature>
<dbReference type="OrthoDB" id="1049195at2759"/>
<dbReference type="PANTHER" id="PTHR19965:SF82">
    <property type="entry name" value="THO COMPLEX SUBUNIT 4"/>
    <property type="match status" value="1"/>
</dbReference>
<dbReference type="EMBL" id="OC860325">
    <property type="protein sequence ID" value="CAD7628474.1"/>
    <property type="molecule type" value="Genomic_DNA"/>
</dbReference>
<dbReference type="Pfam" id="PF00076">
    <property type="entry name" value="RRM_1"/>
    <property type="match status" value="1"/>
</dbReference>
<dbReference type="PANTHER" id="PTHR19965">
    <property type="entry name" value="RNA AND EXPORT FACTOR BINDING PROTEIN"/>
    <property type="match status" value="1"/>
</dbReference>
<dbReference type="CDD" id="cd12680">
    <property type="entry name" value="RRM_THOC4"/>
    <property type="match status" value="1"/>
</dbReference>
<feature type="non-terminal residue" evidence="5">
    <location>
        <position position="1"/>
    </location>
</feature>
<evidence type="ECO:0000313" key="6">
    <source>
        <dbReference type="Proteomes" id="UP000759131"/>
    </source>
</evidence>
<dbReference type="PROSITE" id="PS50102">
    <property type="entry name" value="RRM"/>
    <property type="match status" value="1"/>
</dbReference>
<feature type="compositionally biased region" description="Polar residues" evidence="3">
    <location>
        <begin position="91"/>
        <end position="100"/>
    </location>
</feature>
<dbReference type="Gene3D" id="3.30.70.330">
    <property type="match status" value="1"/>
</dbReference>
<feature type="region of interest" description="Disordered" evidence="3">
    <location>
        <begin position="1"/>
        <end position="110"/>
    </location>
</feature>
<evidence type="ECO:0000313" key="5">
    <source>
        <dbReference type="EMBL" id="CAD7628474.1"/>
    </source>
</evidence>